<accession>A0A4V6I419</accession>
<dbReference type="SUPFAM" id="SSF55681">
    <property type="entry name" value="Class II aaRS and biotin synthetases"/>
    <property type="match status" value="1"/>
</dbReference>
<dbReference type="EC" id="6.3.4.15" evidence="3"/>
<reference evidence="3 4" key="1">
    <citation type="journal article" date="2014" name="Genome Announc.">
        <title>Draft genome sequences of eight enterohepatic helicobacter species isolated from both laboratory and wild rodents.</title>
        <authorList>
            <person name="Sheh A."/>
            <person name="Shen Z."/>
            <person name="Fox J.G."/>
        </authorList>
    </citation>
    <scope>NUCLEOTIDE SEQUENCE [LARGE SCALE GENOMIC DNA]</scope>
    <source>
        <strain evidence="3 4">MIT 01-6451</strain>
    </source>
</reference>
<dbReference type="Pfam" id="PF03099">
    <property type="entry name" value="BPL_LplA_LipB"/>
    <property type="match status" value="1"/>
</dbReference>
<gene>
    <name evidence="3" type="ORF">LS65_003210</name>
</gene>
<evidence type="ECO:0000313" key="3">
    <source>
        <dbReference type="EMBL" id="TLE02163.1"/>
    </source>
</evidence>
<dbReference type="OrthoDB" id="9807064at2"/>
<keyword evidence="4" id="KW-1185">Reference proteome</keyword>
<dbReference type="STRING" id="425400.LS65_00875"/>
<dbReference type="NCBIfam" id="TIGR00121">
    <property type="entry name" value="birA_ligase"/>
    <property type="match status" value="1"/>
</dbReference>
<dbReference type="RefSeq" id="WP_084707874.1">
    <property type="nucleotide sequence ID" value="NZ_CAJUDB010000002.1"/>
</dbReference>
<dbReference type="EMBL" id="JRMQ02000003">
    <property type="protein sequence ID" value="TLE02163.1"/>
    <property type="molecule type" value="Genomic_DNA"/>
</dbReference>
<feature type="domain" description="BPL/LPL catalytic" evidence="2">
    <location>
        <begin position="24"/>
        <end position="198"/>
    </location>
</feature>
<dbReference type="GO" id="GO:0005737">
    <property type="term" value="C:cytoplasm"/>
    <property type="evidence" value="ECO:0007669"/>
    <property type="project" value="TreeGrafter"/>
</dbReference>
<evidence type="ECO:0000259" key="2">
    <source>
        <dbReference type="PROSITE" id="PS51733"/>
    </source>
</evidence>
<name>A0A4V6I419_9HELI</name>
<keyword evidence="1 3" id="KW-0436">Ligase</keyword>
<comment type="caution">
    <text evidence="3">The sequence shown here is derived from an EMBL/GenBank/DDBJ whole genome shotgun (WGS) entry which is preliminary data.</text>
</comment>
<dbReference type="Gene3D" id="3.30.930.10">
    <property type="entry name" value="Bira Bifunctional Protein, Domain 2"/>
    <property type="match status" value="1"/>
</dbReference>
<dbReference type="NCBIfam" id="NF006294">
    <property type="entry name" value="PRK08477.1"/>
    <property type="match status" value="1"/>
</dbReference>
<proteinExistence type="predicted"/>
<dbReference type="InterPro" id="IPR045864">
    <property type="entry name" value="aa-tRNA-synth_II/BPL/LPL"/>
</dbReference>
<dbReference type="PANTHER" id="PTHR12835">
    <property type="entry name" value="BIOTIN PROTEIN LIGASE"/>
    <property type="match status" value="1"/>
</dbReference>
<dbReference type="Proteomes" id="UP000029707">
    <property type="component" value="Unassembled WGS sequence"/>
</dbReference>
<evidence type="ECO:0000256" key="1">
    <source>
        <dbReference type="ARBA" id="ARBA00022598"/>
    </source>
</evidence>
<dbReference type="InterPro" id="IPR004143">
    <property type="entry name" value="BPL_LPL_catalytic"/>
</dbReference>
<organism evidence="3 4">
    <name type="scientific">Helicobacter japonicus</name>
    <dbReference type="NCBI Taxonomy" id="425400"/>
    <lineage>
        <taxon>Bacteria</taxon>
        <taxon>Pseudomonadati</taxon>
        <taxon>Campylobacterota</taxon>
        <taxon>Epsilonproteobacteria</taxon>
        <taxon>Campylobacterales</taxon>
        <taxon>Helicobacteraceae</taxon>
        <taxon>Helicobacter</taxon>
    </lineage>
</organism>
<dbReference type="PROSITE" id="PS51733">
    <property type="entry name" value="BPL_LPL_CATALYTIC"/>
    <property type="match status" value="1"/>
</dbReference>
<dbReference type="GO" id="GO:0004077">
    <property type="term" value="F:biotin--[biotin carboxyl-carrier protein] ligase activity"/>
    <property type="evidence" value="ECO:0007669"/>
    <property type="project" value="UniProtKB-EC"/>
</dbReference>
<protein>
    <submittedName>
        <fullName evidence="3">Biotin--[acetyl-CoA-carboxylase] ligase</fullName>
        <ecNumber evidence="3">6.3.4.15</ecNumber>
    </submittedName>
</protein>
<dbReference type="AlphaFoldDB" id="A0A4V6I419"/>
<dbReference type="PANTHER" id="PTHR12835:SF5">
    <property type="entry name" value="BIOTIN--PROTEIN LIGASE"/>
    <property type="match status" value="1"/>
</dbReference>
<dbReference type="InterPro" id="IPR004408">
    <property type="entry name" value="Biotin_CoA_COase_ligase"/>
</dbReference>
<evidence type="ECO:0000313" key="4">
    <source>
        <dbReference type="Proteomes" id="UP000029707"/>
    </source>
</evidence>
<sequence>MLNETSQNNSNTQQYIFTSTFITLLKKQMYHFDTLPSTQTYAIEMLKSQKFTPPFCIQATHQTQGIGSRGNQWENMPRGLMFSFALPLNSLPQDLKIESSSIFFGVIIREFLASLGSNVWLKYPNDLYIKRHKIGGILTQKVQDNLICGIGINLYNPLTSLISQKYATLEESISINIQPKSFLEDFFESFENFISWKQIFSIYKLEFHKNNSFFFHLNEERVSLKDVILNEDGSLSVNGKRIYSLR</sequence>